<reference evidence="2 3" key="1">
    <citation type="submission" date="2018-08" db="EMBL/GenBank/DDBJ databases">
        <title>Meiothermus hypogaeus DSM 23238 genome sequencing project.</title>
        <authorList>
            <person name="Da Costa M.S."/>
            <person name="Albuquerque L."/>
            <person name="Raposo P."/>
            <person name="Froufe H.J.C."/>
            <person name="Barroso C.S."/>
            <person name="Egas C."/>
        </authorList>
    </citation>
    <scope>NUCLEOTIDE SEQUENCE [LARGE SCALE GENOMIC DNA]</scope>
    <source>
        <strain evidence="2 3">DSM 23238</strain>
    </source>
</reference>
<accession>A0ABX9MLT4</accession>
<evidence type="ECO:0000313" key="2">
    <source>
        <dbReference type="EMBL" id="RIH77909.1"/>
    </source>
</evidence>
<gene>
    <name evidence="2" type="ORF">Mhypo_01824</name>
</gene>
<protein>
    <recommendedName>
        <fullName evidence="1">Nudix hydrolase domain-containing protein</fullName>
    </recommendedName>
</protein>
<dbReference type="InterPro" id="IPR000086">
    <property type="entry name" value="NUDIX_hydrolase_dom"/>
</dbReference>
<dbReference type="RefSeq" id="WP_240637175.1">
    <property type="nucleotide sequence ID" value="NZ_QWKY01000029.1"/>
</dbReference>
<feature type="domain" description="Nudix hydrolase" evidence="1">
    <location>
        <begin position="50"/>
        <end position="192"/>
    </location>
</feature>
<dbReference type="InterPro" id="IPR015797">
    <property type="entry name" value="NUDIX_hydrolase-like_dom_sf"/>
</dbReference>
<dbReference type="PROSITE" id="PS51462">
    <property type="entry name" value="NUDIX"/>
    <property type="match status" value="1"/>
</dbReference>
<dbReference type="Gene3D" id="3.90.79.10">
    <property type="entry name" value="Nucleoside Triphosphate Pyrophosphohydrolase"/>
    <property type="match status" value="1"/>
</dbReference>
<keyword evidence="3" id="KW-1185">Reference proteome</keyword>
<evidence type="ECO:0000259" key="1">
    <source>
        <dbReference type="PROSITE" id="PS51462"/>
    </source>
</evidence>
<organism evidence="2 3">
    <name type="scientific">Meiothermus hypogaeus</name>
    <dbReference type="NCBI Taxonomy" id="884155"/>
    <lineage>
        <taxon>Bacteria</taxon>
        <taxon>Thermotogati</taxon>
        <taxon>Deinococcota</taxon>
        <taxon>Deinococci</taxon>
        <taxon>Thermales</taxon>
        <taxon>Thermaceae</taxon>
        <taxon>Meiothermus</taxon>
    </lineage>
</organism>
<dbReference type="SUPFAM" id="SSF55811">
    <property type="entry name" value="Nudix"/>
    <property type="match status" value="1"/>
</dbReference>
<proteinExistence type="predicted"/>
<evidence type="ECO:0000313" key="3">
    <source>
        <dbReference type="Proteomes" id="UP000265443"/>
    </source>
</evidence>
<dbReference type="EMBL" id="QWKY01000029">
    <property type="protein sequence ID" value="RIH77909.1"/>
    <property type="molecule type" value="Genomic_DNA"/>
</dbReference>
<name>A0ABX9MLT4_9DEIN</name>
<dbReference type="Proteomes" id="UP000265443">
    <property type="component" value="Unassembled WGS sequence"/>
</dbReference>
<comment type="caution">
    <text evidence="2">The sequence shown here is derived from an EMBL/GenBank/DDBJ whole genome shotgun (WGS) entry which is preliminary data.</text>
</comment>
<sequence>MVGRMEQVYVLPASIFPPARDALIPLEAELLKRIELEGFFLERPQAEEDPTHRQIIPYALVRYQGRYFLMRRKGGGEARLHNLYTLGVGGHINPQDLTHPSTNPVLDGLRRELLEEVGVRCYTAEPVGLIVMSDTPVSRVHAGVVFVVQAQDEPRVQEVEKLEGRLASLQEIEEVYGGLEGWSRVVADWLRVLYS</sequence>